<evidence type="ECO:0000313" key="2">
    <source>
        <dbReference type="Proteomes" id="UP000308271"/>
    </source>
</evidence>
<reference evidence="1 2" key="1">
    <citation type="submission" date="2019-05" db="EMBL/GenBank/DDBJ databases">
        <title>Draft Whole-Genome sequence of the green sulfur bacterium Chlorobaculum thiosulfatiphilum DSM 249.</title>
        <authorList>
            <person name="Meyer T.E."/>
            <person name="Kyndt J.A."/>
        </authorList>
    </citation>
    <scope>NUCLEOTIDE SEQUENCE [LARGE SCALE GENOMIC DNA]</scope>
    <source>
        <strain evidence="1 2">DSM 249</strain>
    </source>
</reference>
<dbReference type="Proteomes" id="UP000308271">
    <property type="component" value="Unassembled WGS sequence"/>
</dbReference>
<sequence>MKYKIGDIVKRDGHNVWIVLATKNHSLSQEYLSELGEGYLMIEKIEKIADAGVHVHPGFDYHIAKISSWKNGYAVLDEHTLMQPCFEEDLWGSSQNIVERRVCMK</sequence>
<accession>A0A5C4S634</accession>
<organism evidence="1 2">
    <name type="scientific">Chlorobaculum thiosulfatiphilum</name>
    <name type="common">Chlorobium limicola f.sp. thiosulfatophilum</name>
    <dbReference type="NCBI Taxonomy" id="115852"/>
    <lineage>
        <taxon>Bacteria</taxon>
        <taxon>Pseudomonadati</taxon>
        <taxon>Chlorobiota</taxon>
        <taxon>Chlorobiia</taxon>
        <taxon>Chlorobiales</taxon>
        <taxon>Chlorobiaceae</taxon>
        <taxon>Chlorobaculum</taxon>
    </lineage>
</organism>
<dbReference type="RefSeq" id="WP_139456913.1">
    <property type="nucleotide sequence ID" value="NZ_VDCH01000011.1"/>
</dbReference>
<keyword evidence="2" id="KW-1185">Reference proteome</keyword>
<protein>
    <submittedName>
        <fullName evidence="1">Uncharacterized protein</fullName>
    </submittedName>
</protein>
<dbReference type="EMBL" id="VDCH01000011">
    <property type="protein sequence ID" value="TNJ38963.1"/>
    <property type="molecule type" value="Genomic_DNA"/>
</dbReference>
<evidence type="ECO:0000313" key="1">
    <source>
        <dbReference type="EMBL" id="TNJ38963.1"/>
    </source>
</evidence>
<proteinExistence type="predicted"/>
<name>A0A5C4S634_CHLTI</name>
<dbReference type="AlphaFoldDB" id="A0A5C4S634"/>
<gene>
    <name evidence="1" type="ORF">FGF66_06790</name>
</gene>
<comment type="caution">
    <text evidence="1">The sequence shown here is derived from an EMBL/GenBank/DDBJ whole genome shotgun (WGS) entry which is preliminary data.</text>
</comment>